<name>A0A7Z0J4Q5_9MICO</name>
<accession>A0A7Z0J4Q5</accession>
<keyword evidence="2" id="KW-0472">Membrane</keyword>
<reference evidence="3 4" key="1">
    <citation type="submission" date="2020-07" db="EMBL/GenBank/DDBJ databases">
        <title>Sequencing the genomes of 1000 actinobacteria strains.</title>
        <authorList>
            <person name="Klenk H.-P."/>
        </authorList>
    </citation>
    <scope>NUCLEOTIDE SEQUENCE [LARGE SCALE GENOMIC DNA]</scope>
    <source>
        <strain evidence="3 4">LI1</strain>
    </source>
</reference>
<keyword evidence="2" id="KW-1133">Transmembrane helix</keyword>
<evidence type="ECO:0000256" key="2">
    <source>
        <dbReference type="SAM" id="Phobius"/>
    </source>
</evidence>
<sequence>MALRTRPARAWFVGALIATTVLLTFGGFPVMAQAATVSTLDDLKLALSPGTDSITLTADVYAYQEDLVIDRDVSIDLAGYVLMTRDFTVTPGTTLTLLGSTNMRSSRININGILQLYSDLTMQPYSIVTVGTRGSIVSAGGPFTVSGAQTIDNQGTITANVGPAQAVTGNNFTLRFWTNTPAGLLEEVTVFAPTLEAAGMSLPTFARVHAAIAEWNSEQDGSGSQLRTETALSTVGYWGTFHAQWVAAGITNIGLTYSGSPGPAQAGHTAVTALDTSPGGNDADISDLVDFSSANPDDSFLGSGFDTLLVAEIAGTRLVTAALRDDPVVSISVPIEVTHSNYPGQISLAVSPSSVTLGGTSTAYLSATDRYGNAFGYTLLGGGECDDCNPTVTSSVPGDVIDPTTGIMTFSSVGPRTITATVQTVEGDPLVATAVVTVTGVSVPSAPPAPPAPPAATPPQSLAATGSSAGPIAGLMLLALLGGLGALLLARGRTARLTRRL</sequence>
<keyword evidence="4" id="KW-1185">Reference proteome</keyword>
<evidence type="ECO:0000313" key="4">
    <source>
        <dbReference type="Proteomes" id="UP000537260"/>
    </source>
</evidence>
<feature type="region of interest" description="Disordered" evidence="1">
    <location>
        <begin position="444"/>
        <end position="464"/>
    </location>
</feature>
<gene>
    <name evidence="3" type="ORF">HNR05_000366</name>
</gene>
<evidence type="ECO:0000256" key="1">
    <source>
        <dbReference type="SAM" id="MobiDB-lite"/>
    </source>
</evidence>
<feature type="compositionally biased region" description="Pro residues" evidence="1">
    <location>
        <begin position="445"/>
        <end position="457"/>
    </location>
</feature>
<evidence type="ECO:0000313" key="3">
    <source>
        <dbReference type="EMBL" id="NYJ18575.1"/>
    </source>
</evidence>
<feature type="transmembrane region" description="Helical" evidence="2">
    <location>
        <begin position="469"/>
        <end position="490"/>
    </location>
</feature>
<protein>
    <submittedName>
        <fullName evidence="3">Uncharacterized protein</fullName>
    </submittedName>
</protein>
<keyword evidence="2" id="KW-0812">Transmembrane</keyword>
<proteinExistence type="predicted"/>
<dbReference type="EMBL" id="JACCFM010000001">
    <property type="protein sequence ID" value="NYJ18575.1"/>
    <property type="molecule type" value="Genomic_DNA"/>
</dbReference>
<dbReference type="RefSeq" id="WP_179577460.1">
    <property type="nucleotide sequence ID" value="NZ_JACCFM010000001.1"/>
</dbReference>
<dbReference type="AlphaFoldDB" id="A0A7Z0J4Q5"/>
<dbReference type="Proteomes" id="UP000537260">
    <property type="component" value="Unassembled WGS sequence"/>
</dbReference>
<organism evidence="3 4">
    <name type="scientific">Glaciibacter psychrotolerans</name>
    <dbReference type="NCBI Taxonomy" id="670054"/>
    <lineage>
        <taxon>Bacteria</taxon>
        <taxon>Bacillati</taxon>
        <taxon>Actinomycetota</taxon>
        <taxon>Actinomycetes</taxon>
        <taxon>Micrococcales</taxon>
        <taxon>Microbacteriaceae</taxon>
        <taxon>Glaciibacter</taxon>
    </lineage>
</organism>
<comment type="caution">
    <text evidence="3">The sequence shown here is derived from an EMBL/GenBank/DDBJ whole genome shotgun (WGS) entry which is preliminary data.</text>
</comment>